<keyword evidence="13" id="KW-0407">Ion channel</keyword>
<dbReference type="EMBL" id="QRBI01000262">
    <property type="protein sequence ID" value="RMB90014.1"/>
    <property type="molecule type" value="Genomic_DNA"/>
</dbReference>
<dbReference type="GO" id="GO:0008331">
    <property type="term" value="F:high voltage-gated calcium channel activity"/>
    <property type="evidence" value="ECO:0007669"/>
    <property type="project" value="TreeGrafter"/>
</dbReference>
<accession>A0A3M0IMM9</accession>
<dbReference type="Pfam" id="PF16885">
    <property type="entry name" value="CAC1F_C"/>
    <property type="match status" value="1"/>
</dbReference>
<feature type="transmembrane region" description="Helical" evidence="16">
    <location>
        <begin position="118"/>
        <end position="141"/>
    </location>
</feature>
<keyword evidence="4 14" id="KW-0107">Calcium channel</keyword>
<reference evidence="18 19" key="1">
    <citation type="submission" date="2018-07" db="EMBL/GenBank/DDBJ databases">
        <title>A high quality draft genome assembly of the barn swallow (H. rustica rustica).</title>
        <authorList>
            <person name="Formenti G."/>
            <person name="Chiara M."/>
            <person name="Poveda L."/>
            <person name="Francoijs K.-J."/>
            <person name="Bonisoli-Alquati A."/>
            <person name="Canova L."/>
            <person name="Gianfranceschi L."/>
            <person name="Horner D.S."/>
            <person name="Saino N."/>
        </authorList>
    </citation>
    <scope>NUCLEOTIDE SEQUENCE [LARGE SCALE GENOMIC DNA]</scope>
    <source>
        <strain evidence="18">Chelidonia</strain>
        <tissue evidence="18">Blood</tissue>
    </source>
</reference>
<comment type="caution">
    <text evidence="18">The sequence shown here is derived from an EMBL/GenBank/DDBJ whole genome shotgun (WGS) entry which is preliminary data.</text>
</comment>
<keyword evidence="10 16" id="KW-1133">Transmembrane helix</keyword>
<dbReference type="GO" id="GO:0005891">
    <property type="term" value="C:voltage-gated calcium channel complex"/>
    <property type="evidence" value="ECO:0007669"/>
    <property type="project" value="InterPro"/>
</dbReference>
<evidence type="ECO:0000256" key="4">
    <source>
        <dbReference type="ARBA" id="ARBA00022673"/>
    </source>
</evidence>
<dbReference type="FunFam" id="1.10.287.70:FF:000009">
    <property type="entry name" value="Voltage-dependent L-type calcium channel subunit alpha"/>
    <property type="match status" value="1"/>
</dbReference>
<dbReference type="Pfam" id="PF08763">
    <property type="entry name" value="Ca_chan_IQ"/>
    <property type="match status" value="1"/>
</dbReference>
<dbReference type="InterPro" id="IPR002077">
    <property type="entry name" value="VDCCAlpha1"/>
</dbReference>
<keyword evidence="8 14" id="KW-0106">Calcium</keyword>
<dbReference type="SMART" id="SM01062">
    <property type="entry name" value="Ca_chan_IQ"/>
    <property type="match status" value="1"/>
</dbReference>
<comment type="subcellular location">
    <subcellularLocation>
        <location evidence="1 14">Membrane</location>
        <topology evidence="1 14">Multi-pass membrane protein</topology>
    </subcellularLocation>
</comment>
<feature type="compositionally biased region" description="Acidic residues" evidence="15">
    <location>
        <begin position="333"/>
        <end position="343"/>
    </location>
</feature>
<keyword evidence="3 14" id="KW-0109">Calcium transport</keyword>
<evidence type="ECO:0000256" key="3">
    <source>
        <dbReference type="ARBA" id="ARBA00022568"/>
    </source>
</evidence>
<keyword evidence="2" id="KW-0813">Transport</keyword>
<dbReference type="GO" id="GO:0046872">
    <property type="term" value="F:metal ion binding"/>
    <property type="evidence" value="ECO:0007669"/>
    <property type="project" value="UniProtKB-KW"/>
</dbReference>
<keyword evidence="12 16" id="KW-0472">Membrane</keyword>
<dbReference type="Proteomes" id="UP000269221">
    <property type="component" value="Unassembled WGS sequence"/>
</dbReference>
<evidence type="ECO:0000313" key="18">
    <source>
        <dbReference type="EMBL" id="RMB90014.1"/>
    </source>
</evidence>
<sequence>MRLVKLLSKGEGIRTLLWTFVKSFQALPYVALLIAMIFFIYAVIGMQTFGKVALQDGTQINRNNNFQTFPQAVLLLFRCATGEAWQEIMLASLPGKRCDPESDAGPGEEFTCGSNFAIAYFISFFMLCAFLIINLFVAVIMDNFDYLTRDWSILGPHHLDEFKRVWSEGRIKHLDVVTLLRRIQPPLGFGKLCPHRVACKRLVAMNMPLNSDGTVTFNATLFALVRTSLKIKTEGNLDVANKELRAVVKKIWKRTKPKLLDEVIPRPRVQEEVTVGKFYATFLIQDYFRKFRRRKERGMLGASAGPSNERALQAGLQTLQALGPEMRRALSDLEGDEGGDAPAEEPLTYAPPETLYGSAPGSPLLSEPPPVPSPGPTEGEDPAPPSHGGRRRSEGGEQDEEAPAEDAEEPGGDPGDMSHDEEPESSAPPRHRWAGDRAPGPPRWAAELPRGGSLPLPPRHFAFGSGAREGQQLKRRRLLPPTPAGRKPSFTIQCLRRQGSCEDEPIPGTYNPSGPPGPRRPQGYGSSETWRLGGSSQAWAAPARGHVLYAPLILVEGAPAAGAGGSLPPLNRWFPPAPLRLRPCGPHDALARGSADSLVEAVLISEGLGLFARDPKFVAVAKREIADACDMTMDEMESAAADLLTRRRAPPAPAVYSDEEPLRPPAEEELADEMGWAGGV</sequence>
<feature type="compositionally biased region" description="Acidic residues" evidence="15">
    <location>
        <begin position="396"/>
        <end position="411"/>
    </location>
</feature>
<dbReference type="OrthoDB" id="431720at2759"/>
<evidence type="ECO:0000256" key="2">
    <source>
        <dbReference type="ARBA" id="ARBA00022448"/>
    </source>
</evidence>
<evidence type="ECO:0000256" key="11">
    <source>
        <dbReference type="ARBA" id="ARBA00023065"/>
    </source>
</evidence>
<feature type="region of interest" description="Disordered" evidence="15">
    <location>
        <begin position="652"/>
        <end position="680"/>
    </location>
</feature>
<evidence type="ECO:0000256" key="15">
    <source>
        <dbReference type="SAM" id="MobiDB-lite"/>
    </source>
</evidence>
<name>A0A3M0IMM9_HIRRU</name>
<dbReference type="Pfam" id="PF16905">
    <property type="entry name" value="GPHH"/>
    <property type="match status" value="1"/>
</dbReference>
<evidence type="ECO:0000256" key="13">
    <source>
        <dbReference type="ARBA" id="ARBA00023303"/>
    </source>
</evidence>
<dbReference type="Pfam" id="PF00520">
    <property type="entry name" value="Ion_trans"/>
    <property type="match status" value="1"/>
</dbReference>
<dbReference type="InterPro" id="IPR031688">
    <property type="entry name" value="CAC1F_C"/>
</dbReference>
<evidence type="ECO:0000256" key="9">
    <source>
        <dbReference type="ARBA" id="ARBA00022882"/>
    </source>
</evidence>
<dbReference type="Gene3D" id="6.10.250.2180">
    <property type="match status" value="1"/>
</dbReference>
<evidence type="ECO:0000256" key="1">
    <source>
        <dbReference type="ARBA" id="ARBA00004141"/>
    </source>
</evidence>
<keyword evidence="9 14" id="KW-0851">Voltage-gated channel</keyword>
<keyword evidence="5 16" id="KW-0812">Transmembrane</keyword>
<dbReference type="InterPro" id="IPR031649">
    <property type="entry name" value="GPHH_dom"/>
</dbReference>
<keyword evidence="7" id="KW-0677">Repeat</keyword>
<comment type="similarity">
    <text evidence="14">Belongs to the calcium channel alpha-1 subunit (TC 1.A.1.11) family.</text>
</comment>
<dbReference type="GO" id="GO:0098703">
    <property type="term" value="P:calcium ion import across plasma membrane"/>
    <property type="evidence" value="ECO:0007669"/>
    <property type="project" value="TreeGrafter"/>
</dbReference>
<evidence type="ECO:0000256" key="14">
    <source>
        <dbReference type="RuleBase" id="RU003808"/>
    </source>
</evidence>
<dbReference type="STRING" id="333673.A0A3M0IMM9"/>
<feature type="domain" description="Voltage-dependent calcium channel alpha-1 subunit IQ" evidence="17">
    <location>
        <begin position="270"/>
        <end position="304"/>
    </location>
</feature>
<dbReference type="PRINTS" id="PR00167">
    <property type="entry name" value="CACHANNEL"/>
</dbReference>
<feature type="region of interest" description="Disordered" evidence="15">
    <location>
        <begin position="332"/>
        <end position="531"/>
    </location>
</feature>
<dbReference type="InterPro" id="IPR005821">
    <property type="entry name" value="Ion_trans_dom"/>
</dbReference>
<keyword evidence="6" id="KW-0479">Metal-binding</keyword>
<dbReference type="InterPro" id="IPR050599">
    <property type="entry name" value="VDCC_alpha-1_subunit"/>
</dbReference>
<dbReference type="PANTHER" id="PTHR45628">
    <property type="entry name" value="VOLTAGE-DEPENDENT CALCIUM CHANNEL TYPE A SUBUNIT ALPHA-1"/>
    <property type="match status" value="1"/>
</dbReference>
<evidence type="ECO:0000256" key="6">
    <source>
        <dbReference type="ARBA" id="ARBA00022723"/>
    </source>
</evidence>
<evidence type="ECO:0000256" key="8">
    <source>
        <dbReference type="ARBA" id="ARBA00022837"/>
    </source>
</evidence>
<dbReference type="Gene3D" id="1.10.287.70">
    <property type="match status" value="1"/>
</dbReference>
<dbReference type="AlphaFoldDB" id="A0A3M0IMM9"/>
<gene>
    <name evidence="18" type="ORF">DUI87_33571</name>
</gene>
<dbReference type="SUPFAM" id="SSF81324">
    <property type="entry name" value="Voltage-gated potassium channels"/>
    <property type="match status" value="1"/>
</dbReference>
<evidence type="ECO:0000256" key="12">
    <source>
        <dbReference type="ARBA" id="ARBA00023136"/>
    </source>
</evidence>
<evidence type="ECO:0000256" key="7">
    <source>
        <dbReference type="ARBA" id="ARBA00022737"/>
    </source>
</evidence>
<evidence type="ECO:0000313" key="19">
    <source>
        <dbReference type="Proteomes" id="UP000269221"/>
    </source>
</evidence>
<keyword evidence="19" id="KW-1185">Reference proteome</keyword>
<keyword evidence="11" id="KW-0406">Ion transport</keyword>
<dbReference type="PANTHER" id="PTHR45628:SF2">
    <property type="entry name" value="VOLTAGE-DEPENDENT L-TYPE CALCIUM CHANNEL SUBUNIT ALPHA-1F"/>
    <property type="match status" value="1"/>
</dbReference>
<proteinExistence type="inferred from homology"/>
<evidence type="ECO:0000256" key="16">
    <source>
        <dbReference type="SAM" id="Phobius"/>
    </source>
</evidence>
<dbReference type="InterPro" id="IPR014873">
    <property type="entry name" value="VDCC_a1su_IQ"/>
</dbReference>
<evidence type="ECO:0000259" key="17">
    <source>
        <dbReference type="SMART" id="SM01062"/>
    </source>
</evidence>
<evidence type="ECO:0000256" key="10">
    <source>
        <dbReference type="ARBA" id="ARBA00022989"/>
    </source>
</evidence>
<evidence type="ECO:0000256" key="5">
    <source>
        <dbReference type="ARBA" id="ARBA00022692"/>
    </source>
</evidence>
<organism evidence="18 19">
    <name type="scientific">Hirundo rustica rustica</name>
    <dbReference type="NCBI Taxonomy" id="333673"/>
    <lineage>
        <taxon>Eukaryota</taxon>
        <taxon>Metazoa</taxon>
        <taxon>Chordata</taxon>
        <taxon>Craniata</taxon>
        <taxon>Vertebrata</taxon>
        <taxon>Euteleostomi</taxon>
        <taxon>Archelosauria</taxon>
        <taxon>Archosauria</taxon>
        <taxon>Dinosauria</taxon>
        <taxon>Saurischia</taxon>
        <taxon>Theropoda</taxon>
        <taxon>Coelurosauria</taxon>
        <taxon>Aves</taxon>
        <taxon>Neognathae</taxon>
        <taxon>Neoaves</taxon>
        <taxon>Telluraves</taxon>
        <taxon>Australaves</taxon>
        <taxon>Passeriformes</taxon>
        <taxon>Sylvioidea</taxon>
        <taxon>Hirundinidae</taxon>
        <taxon>Hirundo</taxon>
    </lineage>
</organism>
<feature type="transmembrane region" description="Helical" evidence="16">
    <location>
        <begin position="26"/>
        <end position="44"/>
    </location>
</feature>
<protein>
    <recommendedName>
        <fullName evidence="17">Voltage-dependent calcium channel alpha-1 subunit IQ domain-containing protein</fullName>
    </recommendedName>
</protein>
<feature type="compositionally biased region" description="Pro residues" evidence="15">
    <location>
        <begin position="366"/>
        <end position="375"/>
    </location>
</feature>